<dbReference type="EMBL" id="JALJZS010000002">
    <property type="protein sequence ID" value="MCP2000922.1"/>
    <property type="molecule type" value="Genomic_DNA"/>
</dbReference>
<reference evidence="1" key="1">
    <citation type="submission" date="2022-03" db="EMBL/GenBank/DDBJ databases">
        <title>Interactions between chemoautotrophic and heterotrophic bacteria.</title>
        <authorList>
            <person name="Santoro A."/>
        </authorList>
    </citation>
    <scope>NUCLEOTIDE SEQUENCE</scope>
    <source>
        <strain evidence="1">Nb-106</strain>
    </source>
</reference>
<dbReference type="Proteomes" id="UP001205486">
    <property type="component" value="Unassembled WGS sequence"/>
</dbReference>
<evidence type="ECO:0000313" key="1">
    <source>
        <dbReference type="EMBL" id="MCP2000922.1"/>
    </source>
</evidence>
<name>A0ACC6AP14_NITWI</name>
<evidence type="ECO:0000313" key="2">
    <source>
        <dbReference type="Proteomes" id="UP001205486"/>
    </source>
</evidence>
<keyword evidence="2" id="KW-1185">Reference proteome</keyword>
<proteinExistence type="predicted"/>
<organism evidence="1 2">
    <name type="scientific">Nitrobacter winogradskyi</name>
    <name type="common">Nitrobacter agilis</name>
    <dbReference type="NCBI Taxonomy" id="913"/>
    <lineage>
        <taxon>Bacteria</taxon>
        <taxon>Pseudomonadati</taxon>
        <taxon>Pseudomonadota</taxon>
        <taxon>Alphaproteobacteria</taxon>
        <taxon>Hyphomicrobiales</taxon>
        <taxon>Nitrobacteraceae</taxon>
        <taxon>Nitrobacter</taxon>
    </lineage>
</organism>
<accession>A0ACC6AP14</accession>
<gene>
    <name evidence="1" type="ORF">J2S34_003370</name>
</gene>
<comment type="caution">
    <text evidence="1">The sequence shown here is derived from an EMBL/GenBank/DDBJ whole genome shotgun (WGS) entry which is preliminary data.</text>
</comment>
<sequence>MPLALLVINPHQHLTAFDTAQQARYIPADFLKEYILRCKRRSCCSAATTHAIHSRDLIASLRCIKHLVALFNVDTSFRSHDQRPQSSYSFLTMCQVLVIGDNLNAVKIRRNIFQRGFDHACYQRRFVARARSR</sequence>
<protein>
    <submittedName>
        <fullName evidence="1">Uncharacterized protein</fullName>
    </submittedName>
</protein>